<dbReference type="InterPro" id="IPR052457">
    <property type="entry name" value="Ankyrin-DD_containing_protein"/>
</dbReference>
<protein>
    <recommendedName>
        <fullName evidence="3">Ankyrin repeat protein</fullName>
    </recommendedName>
</protein>
<evidence type="ECO:0000313" key="2">
    <source>
        <dbReference type="EMBL" id="QHT01024.1"/>
    </source>
</evidence>
<evidence type="ECO:0000256" key="1">
    <source>
        <dbReference type="SAM" id="Coils"/>
    </source>
</evidence>
<reference evidence="2" key="1">
    <citation type="journal article" date="2020" name="Nature">
        <title>Giant virus diversity and host interactions through global metagenomics.</title>
        <authorList>
            <person name="Schulz F."/>
            <person name="Roux S."/>
            <person name="Paez-Espino D."/>
            <person name="Jungbluth S."/>
            <person name="Walsh D.A."/>
            <person name="Denef V.J."/>
            <person name="McMahon K.D."/>
            <person name="Konstantinidis K.T."/>
            <person name="Eloe-Fadrosh E.A."/>
            <person name="Kyrpides N.C."/>
            <person name="Woyke T."/>
        </authorList>
    </citation>
    <scope>NUCLEOTIDE SEQUENCE</scope>
    <source>
        <strain evidence="2">GVMAG-M-3300020192-26</strain>
    </source>
</reference>
<accession>A0A6C0CBY2</accession>
<evidence type="ECO:0008006" key="3">
    <source>
        <dbReference type="Google" id="ProtNLM"/>
    </source>
</evidence>
<dbReference type="SUPFAM" id="SSF48403">
    <property type="entry name" value="Ankyrin repeat"/>
    <property type="match status" value="2"/>
</dbReference>
<name>A0A6C0CBY2_9ZZZZ</name>
<dbReference type="Pfam" id="PF12796">
    <property type="entry name" value="Ank_2"/>
    <property type="match status" value="2"/>
</dbReference>
<dbReference type="PROSITE" id="PS50088">
    <property type="entry name" value="ANK_REPEAT"/>
    <property type="match status" value="1"/>
</dbReference>
<dbReference type="PROSITE" id="PS50297">
    <property type="entry name" value="ANK_REP_REGION"/>
    <property type="match status" value="1"/>
</dbReference>
<proteinExistence type="predicted"/>
<dbReference type="SMART" id="SM00248">
    <property type="entry name" value="ANK"/>
    <property type="match status" value="4"/>
</dbReference>
<dbReference type="Gene3D" id="1.25.40.20">
    <property type="entry name" value="Ankyrin repeat-containing domain"/>
    <property type="match status" value="2"/>
</dbReference>
<dbReference type="PANTHER" id="PTHR24125">
    <property type="entry name" value="ANKYRIN REPEAT AND DEATH DOMAIN-CONTAINING PROTEIN"/>
    <property type="match status" value="1"/>
</dbReference>
<dbReference type="InterPro" id="IPR002110">
    <property type="entry name" value="Ankyrin_rpt"/>
</dbReference>
<sequence length="1906" mass="218763">MKRQQYPILDQNPEKVIPDTISENFFTELKSGDINKIRSFVIEHKNRLNLIEGGTRKTPFHVVLELNDKIANDAAKLELIRYLDSMGAPYDLPDASNVWPIHLAAQLQNEDIIKFFVDKKTVMVRKDSSNNTPLHYAISGSRVECPNDVKPGDLVPSQKIDDRLLSEALIEAESEIMKILNTDPNTKNDLVHLINTIDKVADMYENSSTERDLEDKITKIFTDVAEDPNYTGDLKEQQNGLELIIDNMTDDVKKDLLRTATNPITFRSNNTGWGPGLTAYEKIMPNETDQSIQKIGENLKKKEAEILDPTDSSINKMMIDIAADLNNLKTEQIKMTFEDGKDILYSKILSLLIANKEFTENPCTVMVDTIMSKMKFMSAEAYNIYTQRRQYNPAQNMMNQPGLAGIPDKIKADNVDDAYLLFKDPVLINKFLKKSYRPILFEYLQKTIEEIDILNGNLTLTNFLNNNMTAMITYDIPGNLSAPIRPSDIQGLTNTEFRNIFARYPYLQMFRKEFVSAGGNDDLFFSRSIIDYGLSKKPINRDMTSAGSPNANKWFAIFNPPAGTANNPVLAQGYPLFLSGVPESAISGYIISPLRKRLTYIDIFRIFDAIRQVANNINHDGFYSMFTYITAFDRPFKDLWKHVDEVFTESFRKEFPLLIVTMKIFYKFFENNIEVMIASLCQQISQNLRKYRNRKAINQSIKKIFGYTRDNKKRLPKIDNSLLYSLIIPDGLDMMNPNNIDLLQKYETVKWDINNPLVSWFKTFIEQGNVDPSVINNVHARLLKIFPVNVLLEPDDFKLGRTHNLRLDIAEAMNPVFNEFLKVIQNKEFDEQVNKFLGTNNVRKNYQSIIDQIQLINNSDLLDAVRRDEIPASFFITERIGANYRLVIRNINTINVRIRKVNEIMSDINWSISKNFYYYIPQIYLPTLIAELFYMVKDVNDFEQNMSKVGTVEYDAFVDITDPTSSSLVAGQKKLTQNVNMLIKNSTQFVARITEYHNKVVDFINRNNSYALLSKKGTNVFDNNLPMINVPTSLSENLANDKITATLQKYTINAINFYAGAHIPIGNILPLSSFDFANDKYRDMLLTRTGIISNVPAAGDNNQLNVIPGPNYIEVQNSIAGEFLDYVPAAGPGIPGAGPETIRYKDAFIAFLENDFDIDAIWATGMPLSIKSLLDDHIKLVKQEILERTITYYNQPANQIGFYPKLKNIALGDAQYTKLSDIPTLIVIGQVTDKIIIDIIDFAVKKSVIDWVYNKVNNFKYNIPEIPFFKQNDYLQMVLNSVEKKALENILTQNKTYANLEFQMSHVEQQPTQLDYATKDDPFIHYLYDIDYFSENSSNTNAKKCYNINPAVVKQSITSDTINSKNSDGETPLHLAVEMGHPQLVKLLVDNGAVAIKNNEGKTPLDTIIQDLSRHLNFLNENPIKNALEKFSKPFNDVLISRLRNEKFNNNIIKNITLGVPIQIAMYNHMFYIYTENYRYNITSELKDKIKRIISNVSDKNNIYPVDLYQVGPNDPGLNKIISTSFGDNLEKMAASDLKDVNQRKISKFQKEIEIIQNQIDGLTKEKDSKPLQIPVIDSAIAALNVRKGLISNKIKNIEIVLPQDDDMENDLFKSFYMRAVQNIVDTVESRESSFTLTNFYENSFDKISKGTNRVYDDSMVEMNISIWENYFSKDILNTPSLIFFRIGYVLERYLQTDPRNNKENITVIADYMAIVKDYIELRNNLPRSLDDNPILAEQRDQLIYLINLIITPAIKNIILRQIYNSIQKSDATNILIKNDDFSNNVLGEILQTRFNNTTLDMYLNNILPKRAIKFYTKIYDNSNDPEQKITNDKDLLIPILNIIKSVKMIIIDDNHIFVENFNNYLAPFILNTYQNFINTINMTVFGYERYLLHTYQLVTISNRLM</sequence>
<dbReference type="EMBL" id="MN739362">
    <property type="protein sequence ID" value="QHT01024.1"/>
    <property type="molecule type" value="Genomic_DNA"/>
</dbReference>
<feature type="coiled-coil region" evidence="1">
    <location>
        <begin position="1539"/>
        <end position="1566"/>
    </location>
</feature>
<dbReference type="PANTHER" id="PTHR24125:SF5">
    <property type="entry name" value="ANKYRIN REPEAT PROTEIN"/>
    <property type="match status" value="1"/>
</dbReference>
<organism evidence="2">
    <name type="scientific">viral metagenome</name>
    <dbReference type="NCBI Taxonomy" id="1070528"/>
    <lineage>
        <taxon>unclassified sequences</taxon>
        <taxon>metagenomes</taxon>
        <taxon>organismal metagenomes</taxon>
    </lineage>
</organism>
<dbReference type="InterPro" id="IPR036770">
    <property type="entry name" value="Ankyrin_rpt-contain_sf"/>
</dbReference>
<keyword evidence="1" id="KW-0175">Coiled coil</keyword>